<evidence type="ECO:0000259" key="4">
    <source>
        <dbReference type="Pfam" id="PF25137"/>
    </source>
</evidence>
<proteinExistence type="inferred from homology"/>
<gene>
    <name evidence="5" type="ORF">AUJ66_08255</name>
</gene>
<dbReference type="CDD" id="cd08551">
    <property type="entry name" value="Fe-ADH"/>
    <property type="match status" value="1"/>
</dbReference>
<dbReference type="Gene3D" id="3.40.50.1970">
    <property type="match status" value="1"/>
</dbReference>
<dbReference type="GO" id="GO:0046872">
    <property type="term" value="F:metal ion binding"/>
    <property type="evidence" value="ECO:0007669"/>
    <property type="project" value="InterPro"/>
</dbReference>
<dbReference type="EMBL" id="MNUO01000127">
    <property type="protein sequence ID" value="OIN95791.1"/>
    <property type="molecule type" value="Genomic_DNA"/>
</dbReference>
<dbReference type="Pfam" id="PF25137">
    <property type="entry name" value="ADH_Fe_C"/>
    <property type="match status" value="1"/>
</dbReference>
<dbReference type="InterPro" id="IPR001670">
    <property type="entry name" value="ADH_Fe/GldA"/>
</dbReference>
<sequence length="378" mass="42068">MLTDPLLSYLPTKIYIGENILDRVKECKKFGKKVLLVTGKTFALKSGLLKKVENFIHEEGIETHRFCDVEPNPSVETVERGREESRGAKCDCIVAIGGGSPLDAAKGISILATNEGGLRDYFGIEKFQNQPLPIIAIPTTAGTGSEVTRYAVINDWQARTKKVVSSFRVLPKIAIVDPALTLEMSASLTAFTGMDAFSHALEGYLSINANQFTEILSIEAMKLIIENLPKVIKKSLDIELRRNMMFASLIAGMVINRTGTIIVHGMGYALTLDYRLPHGESNALLLPVVIEYLKNGYKEKLKKLKNIFKTDIWNLIRNLNRLVGIPQNLKTAGIKEEELESLAHRAMADCVRSLKNIPLKLGIEDFGKIYKKAFYGRR</sequence>
<dbReference type="FunFam" id="3.40.50.1970:FF:000003">
    <property type="entry name" value="Alcohol dehydrogenase, iron-containing"/>
    <property type="match status" value="1"/>
</dbReference>
<reference evidence="5 6" key="1">
    <citation type="journal article" date="2016" name="Environ. Microbiol.">
        <title>Genomic resolution of a cold subsurface aquifer community provides metabolic insights for novel microbes adapted to high CO concentrations.</title>
        <authorList>
            <person name="Probst A.J."/>
            <person name="Castelle C.J."/>
            <person name="Singh A."/>
            <person name="Brown C.T."/>
            <person name="Anantharaman K."/>
            <person name="Sharon I."/>
            <person name="Hug L.A."/>
            <person name="Burstein D."/>
            <person name="Emerson J.B."/>
            <person name="Thomas B.C."/>
            <person name="Banfield J.F."/>
        </authorList>
    </citation>
    <scope>NUCLEOTIDE SEQUENCE [LARGE SCALE GENOMIC DNA]</scope>
    <source>
        <strain evidence="5">CG1_02_38_46</strain>
    </source>
</reference>
<dbReference type="PANTHER" id="PTHR11496">
    <property type="entry name" value="ALCOHOL DEHYDROGENASE"/>
    <property type="match status" value="1"/>
</dbReference>
<evidence type="ECO:0000256" key="1">
    <source>
        <dbReference type="ARBA" id="ARBA00007358"/>
    </source>
</evidence>
<evidence type="ECO:0000256" key="2">
    <source>
        <dbReference type="ARBA" id="ARBA00023002"/>
    </source>
</evidence>
<dbReference type="Gene3D" id="1.20.1090.10">
    <property type="entry name" value="Dehydroquinate synthase-like - alpha domain"/>
    <property type="match status" value="1"/>
</dbReference>
<dbReference type="SUPFAM" id="SSF56796">
    <property type="entry name" value="Dehydroquinate synthase-like"/>
    <property type="match status" value="1"/>
</dbReference>
<dbReference type="STRING" id="1817893.AUJ66_08255"/>
<evidence type="ECO:0000313" key="5">
    <source>
        <dbReference type="EMBL" id="OIN95791.1"/>
    </source>
</evidence>
<keyword evidence="2" id="KW-0560">Oxidoreductase</keyword>
<dbReference type="AlphaFoldDB" id="A0A1J4S912"/>
<dbReference type="InterPro" id="IPR056798">
    <property type="entry name" value="ADH_Fe_C"/>
</dbReference>
<feature type="domain" description="Fe-containing alcohol dehydrogenase-like C-terminal" evidence="4">
    <location>
        <begin position="189"/>
        <end position="373"/>
    </location>
</feature>
<evidence type="ECO:0000313" key="6">
    <source>
        <dbReference type="Proteomes" id="UP000182278"/>
    </source>
</evidence>
<organism evidence="5 6">
    <name type="scientific">Candidatus Desantisbacteria bacterium CG1_02_38_46</name>
    <dbReference type="NCBI Taxonomy" id="1817893"/>
    <lineage>
        <taxon>Bacteria</taxon>
        <taxon>Candidatus Desantisiibacteriota</taxon>
    </lineage>
</organism>
<dbReference type="Proteomes" id="UP000182278">
    <property type="component" value="Unassembled WGS sequence"/>
</dbReference>
<comment type="similarity">
    <text evidence="1">Belongs to the iron-containing alcohol dehydrogenase family.</text>
</comment>
<dbReference type="GO" id="GO:0004022">
    <property type="term" value="F:alcohol dehydrogenase (NAD+) activity"/>
    <property type="evidence" value="ECO:0007669"/>
    <property type="project" value="TreeGrafter"/>
</dbReference>
<protein>
    <submittedName>
        <fullName evidence="5">Uncharacterized protein</fullName>
    </submittedName>
</protein>
<evidence type="ECO:0000259" key="3">
    <source>
        <dbReference type="Pfam" id="PF00465"/>
    </source>
</evidence>
<dbReference type="PANTHER" id="PTHR11496:SF102">
    <property type="entry name" value="ALCOHOL DEHYDROGENASE 4"/>
    <property type="match status" value="1"/>
</dbReference>
<name>A0A1J4S912_9BACT</name>
<feature type="domain" description="Alcohol dehydrogenase iron-type/glycerol dehydrogenase GldA" evidence="3">
    <location>
        <begin position="11"/>
        <end position="178"/>
    </location>
</feature>
<accession>A0A1J4S912</accession>
<dbReference type="Pfam" id="PF00465">
    <property type="entry name" value="Fe-ADH"/>
    <property type="match status" value="1"/>
</dbReference>
<dbReference type="InterPro" id="IPR039697">
    <property type="entry name" value="Alcohol_dehydrogenase_Fe"/>
</dbReference>
<comment type="caution">
    <text evidence="5">The sequence shown here is derived from an EMBL/GenBank/DDBJ whole genome shotgun (WGS) entry which is preliminary data.</text>
</comment>